<protein>
    <recommendedName>
        <fullName evidence="3">Rho-GAP domain-containing protein</fullName>
    </recommendedName>
</protein>
<proteinExistence type="predicted"/>
<feature type="coiled-coil region" evidence="1">
    <location>
        <begin position="1116"/>
        <end position="1173"/>
    </location>
</feature>
<feature type="compositionally biased region" description="Polar residues" evidence="2">
    <location>
        <begin position="1034"/>
        <end position="1047"/>
    </location>
</feature>
<dbReference type="PROSITE" id="PS50238">
    <property type="entry name" value="RHOGAP"/>
    <property type="match status" value="1"/>
</dbReference>
<feature type="domain" description="Rho-GAP" evidence="3">
    <location>
        <begin position="306"/>
        <end position="569"/>
    </location>
</feature>
<dbReference type="OrthoDB" id="9994905at2759"/>
<dbReference type="AlphaFoldDB" id="A0A4V3SIS2"/>
<feature type="region of interest" description="Disordered" evidence="2">
    <location>
        <begin position="940"/>
        <end position="1112"/>
    </location>
</feature>
<evidence type="ECO:0000259" key="3">
    <source>
        <dbReference type="PROSITE" id="PS50238"/>
    </source>
</evidence>
<dbReference type="GO" id="GO:0007165">
    <property type="term" value="P:signal transduction"/>
    <property type="evidence" value="ECO:0007669"/>
    <property type="project" value="InterPro"/>
</dbReference>
<dbReference type="Proteomes" id="UP000298138">
    <property type="component" value="Unassembled WGS sequence"/>
</dbReference>
<feature type="region of interest" description="Disordered" evidence="2">
    <location>
        <begin position="208"/>
        <end position="237"/>
    </location>
</feature>
<feature type="compositionally biased region" description="Polar residues" evidence="2">
    <location>
        <begin position="136"/>
        <end position="154"/>
    </location>
</feature>
<feature type="region of interest" description="Disordered" evidence="2">
    <location>
        <begin position="136"/>
        <end position="155"/>
    </location>
</feature>
<feature type="compositionally biased region" description="Polar residues" evidence="2">
    <location>
        <begin position="1058"/>
        <end position="1082"/>
    </location>
</feature>
<dbReference type="InParanoid" id="A0A4V3SIS2"/>
<feature type="region of interest" description="Disordered" evidence="2">
    <location>
        <begin position="806"/>
        <end position="845"/>
    </location>
</feature>
<reference evidence="4 5" key="1">
    <citation type="submission" date="2019-04" db="EMBL/GenBank/DDBJ databases">
        <title>Comparative genomics and transcriptomics to analyze fruiting body development in filamentous ascomycetes.</title>
        <authorList>
            <consortium name="DOE Joint Genome Institute"/>
            <person name="Lutkenhaus R."/>
            <person name="Traeger S."/>
            <person name="Breuer J."/>
            <person name="Kuo A."/>
            <person name="Lipzen A."/>
            <person name="Pangilinan J."/>
            <person name="Dilworth D."/>
            <person name="Sandor L."/>
            <person name="Poggeler S."/>
            <person name="Barry K."/>
            <person name="Grigoriev I.V."/>
            <person name="Nowrousian M."/>
        </authorList>
    </citation>
    <scope>NUCLEOTIDE SEQUENCE [LARGE SCALE GENOMIC DNA]</scope>
    <source>
        <strain evidence="4 5">CBS 389.68</strain>
    </source>
</reference>
<dbReference type="EMBL" id="ML220121">
    <property type="protein sequence ID" value="TGZ81075.1"/>
    <property type="molecule type" value="Genomic_DNA"/>
</dbReference>
<feature type="compositionally biased region" description="Polar residues" evidence="2">
    <location>
        <begin position="807"/>
        <end position="824"/>
    </location>
</feature>
<accession>A0A4V3SIS2</accession>
<dbReference type="InterPro" id="IPR008936">
    <property type="entry name" value="Rho_GTPase_activation_prot"/>
</dbReference>
<dbReference type="STRING" id="341454.A0A4V3SIS2"/>
<feature type="compositionally biased region" description="Polar residues" evidence="2">
    <location>
        <begin position="656"/>
        <end position="672"/>
    </location>
</feature>
<dbReference type="SMART" id="SM00324">
    <property type="entry name" value="RhoGAP"/>
    <property type="match status" value="1"/>
</dbReference>
<feature type="region of interest" description="Disordered" evidence="2">
    <location>
        <begin position="638"/>
        <end position="677"/>
    </location>
</feature>
<dbReference type="SUPFAM" id="SSF48350">
    <property type="entry name" value="GTPase activation domain, GAP"/>
    <property type="match status" value="1"/>
</dbReference>
<feature type="compositionally biased region" description="Polar residues" evidence="2">
    <location>
        <begin position="34"/>
        <end position="54"/>
    </location>
</feature>
<dbReference type="Gene3D" id="1.10.555.10">
    <property type="entry name" value="Rho GTPase activation protein"/>
    <property type="match status" value="1"/>
</dbReference>
<feature type="region of interest" description="Disordered" evidence="2">
    <location>
        <begin position="878"/>
        <end position="908"/>
    </location>
</feature>
<evidence type="ECO:0000256" key="2">
    <source>
        <dbReference type="SAM" id="MobiDB-lite"/>
    </source>
</evidence>
<evidence type="ECO:0000256" key="1">
    <source>
        <dbReference type="SAM" id="Coils"/>
    </source>
</evidence>
<keyword evidence="5" id="KW-1185">Reference proteome</keyword>
<name>A0A4V3SIS2_9PEZI</name>
<keyword evidence="1" id="KW-0175">Coiled coil</keyword>
<dbReference type="InterPro" id="IPR000198">
    <property type="entry name" value="RhoGAP_dom"/>
</dbReference>
<evidence type="ECO:0000313" key="4">
    <source>
        <dbReference type="EMBL" id="TGZ81075.1"/>
    </source>
</evidence>
<evidence type="ECO:0000313" key="5">
    <source>
        <dbReference type="Proteomes" id="UP000298138"/>
    </source>
</evidence>
<feature type="compositionally biased region" description="Low complexity" evidence="2">
    <location>
        <begin position="218"/>
        <end position="234"/>
    </location>
</feature>
<dbReference type="Pfam" id="PF00620">
    <property type="entry name" value="RhoGAP"/>
    <property type="match status" value="1"/>
</dbReference>
<sequence length="1191" mass="131345">MPDLASTLPAQFQRNRTSRRSRPSLAAFTDSGYAPSSQPINSLSSRHATLTRSSARSTLRTLNFMREEAVADGSDPFDLGVASQLTEESFAKDKSISFRRDQPPTIRSTVGFDGEEGGTIGGGTVRKTSTAKFRNNFPSFRQSNNNSGSSQYPQSSTISRSATISSAWSCVSNRLFVESFRAPANVKEQGNKFIESFDKLARKHGIQPFPKKFSDDPGNASVSSASGANSGASSPTLPGNKFLNMLLRRTPSTIDVSKQHGNTKLTKKYKRSTSANDLEVVGRGRRDSLKGMHLEDMIRLGGVAIFNLPLGLSPGDLLIPTCMHAAASYILNNGIRKQGIFRVSGNVNTTFALYDFYQRQLEENNNESVVATTALARLPTHIQYTVHDVAHLLKKLIYGLPGGLLGAPPVFQALYNVHTFVYPDPSLGDEMTGKVKPRMIALAISAINLHFRITLICAVFGLLRAINLASEQETHSKVKDPHETFVQMRDDSLGTVFAPLLLGDKSKHILVDESDDRGGLLVLPALESNVHSSSKKHKPELHEAKKEAERMRRAALVAQMLIDNWEDVAYELKRIQTLSITAEAYDLPVPQDQGTIRRDSFKYQEKDLFHKSEYAHTPEITGSKKFDTARTIQLEQPLYADTRHPHMKNSLKGSRGSENWSKQPDSAGSQQPFGDLLRFDSHKSNRKALDQDLFLPPVELGMSPIAESIKSRPIATPPARIIGDSGDTPNWRVFSNSTEIATPTKLASPIQLQPDSSPNWRNITASTIEPSSPNWLSVRTPSRSDLKTGLSTPNWRVLEQPIGNIPLESSPNWRNITTPSQAGTEASGAASPNWRPFPAPLDPEPENSPNWHLINTDDEAYLPNETPVRKLQISCVGADPKPSLESTREEITHSSGTSSGAVTPPPDVTPQIARRFFAEFSPSSTASFDDLVSHSSLALSAPAELGKPEPEKKKPSIYGRRAVSPVREISVKTDISEIPTDTEDTEDSRPSTPRPLTYRKKPSGFSIYEDEQDKTPKAKPPPIPVDSPVLSLRKPNSQMDIKITTTGKKPAPSREVSDSPTRTQNSSRSQSASVPLQPSSPNRKPRPSIESDTDLEGSPPDKKSSRGGNTTLYAEIRRLQRLVDLKTEEANSTRKELELAQNMAKARTLSHIVRETQEELKMWKNRAEWAEQKLRQMSILTDGQAHRYSMT</sequence>
<organism evidence="4 5">
    <name type="scientific">Ascodesmis nigricans</name>
    <dbReference type="NCBI Taxonomy" id="341454"/>
    <lineage>
        <taxon>Eukaryota</taxon>
        <taxon>Fungi</taxon>
        <taxon>Dikarya</taxon>
        <taxon>Ascomycota</taxon>
        <taxon>Pezizomycotina</taxon>
        <taxon>Pezizomycetes</taxon>
        <taxon>Pezizales</taxon>
        <taxon>Ascodesmidaceae</taxon>
        <taxon>Ascodesmis</taxon>
    </lineage>
</organism>
<gene>
    <name evidence="4" type="ORF">EX30DRAFT_36720</name>
</gene>
<feature type="region of interest" description="Disordered" evidence="2">
    <location>
        <begin position="1"/>
        <end position="54"/>
    </location>
</feature>
<feature type="region of interest" description="Disordered" evidence="2">
    <location>
        <begin position="101"/>
        <end position="126"/>
    </location>
</feature>